<evidence type="ECO:0000313" key="3">
    <source>
        <dbReference type="Proteomes" id="UP000177791"/>
    </source>
</evidence>
<feature type="transmembrane region" description="Helical" evidence="1">
    <location>
        <begin position="136"/>
        <end position="153"/>
    </location>
</feature>
<feature type="transmembrane region" description="Helical" evidence="1">
    <location>
        <begin position="20"/>
        <end position="39"/>
    </location>
</feature>
<keyword evidence="1" id="KW-0472">Membrane</keyword>
<name>A0A1G1ST86_9BACT</name>
<keyword evidence="3" id="KW-1185">Reference proteome</keyword>
<feature type="transmembrane region" description="Helical" evidence="1">
    <location>
        <begin position="107"/>
        <end position="124"/>
    </location>
</feature>
<dbReference type="STRING" id="1908236.BEN48_05830"/>
<protein>
    <submittedName>
        <fullName evidence="2">Uncharacterized protein</fullName>
    </submittedName>
</protein>
<feature type="transmembrane region" description="Helical" evidence="1">
    <location>
        <begin position="78"/>
        <end position="95"/>
    </location>
</feature>
<evidence type="ECO:0000313" key="2">
    <source>
        <dbReference type="EMBL" id="OGX81836.1"/>
    </source>
</evidence>
<keyword evidence="1" id="KW-0812">Transmembrane</keyword>
<sequence>MLVPLVAMQFTQEVKWTLSDFVFMGTLLFGTGMAYLLLINRSGNAAYRLGSGVALAAGLLVVWVNAAVGFIGSGPNPANVLCAAVPIVAVAGALLGRLRASGMARAMLAAALTQAAVPLLALLTTEPRIELKSVEVLATAFFVGLWLLAAWLFRRVSFGHSR</sequence>
<dbReference type="EMBL" id="MDZC01000112">
    <property type="protein sequence ID" value="OGX81836.1"/>
    <property type="molecule type" value="Genomic_DNA"/>
</dbReference>
<dbReference type="AlphaFoldDB" id="A0A1G1ST86"/>
<gene>
    <name evidence="2" type="ORF">BEN48_05830</name>
</gene>
<keyword evidence="1" id="KW-1133">Transmembrane helix</keyword>
<feature type="transmembrane region" description="Helical" evidence="1">
    <location>
        <begin position="51"/>
        <end position="72"/>
    </location>
</feature>
<proteinExistence type="predicted"/>
<organism evidence="2 3">
    <name type="scientific">Hymenobacter glacialis</name>
    <dbReference type="NCBI Taxonomy" id="1908236"/>
    <lineage>
        <taxon>Bacteria</taxon>
        <taxon>Pseudomonadati</taxon>
        <taxon>Bacteroidota</taxon>
        <taxon>Cytophagia</taxon>
        <taxon>Cytophagales</taxon>
        <taxon>Hymenobacteraceae</taxon>
        <taxon>Hymenobacter</taxon>
    </lineage>
</organism>
<accession>A0A1G1ST86</accession>
<reference evidence="2 3" key="1">
    <citation type="submission" date="2016-08" db="EMBL/GenBank/DDBJ databases">
        <title>Hymenobacter coccineus sp. nov., Hymenobacter lapidarius sp. nov. and Hymenobacter glacialis sp. nov., isolated from Antarctic soil.</title>
        <authorList>
            <person name="Sedlacek I."/>
            <person name="Kralova S."/>
            <person name="Kyrova K."/>
            <person name="Maslanova I."/>
            <person name="Stankova E."/>
            <person name="Vrbovska V."/>
            <person name="Nemec M."/>
            <person name="Bartak M."/>
            <person name="Svec P."/>
            <person name="Busse H.-J."/>
            <person name="Pantucek R."/>
        </authorList>
    </citation>
    <scope>NUCLEOTIDE SEQUENCE [LARGE SCALE GENOMIC DNA]</scope>
    <source>
        <strain evidence="2 3">CCM 8648</strain>
    </source>
</reference>
<dbReference type="Proteomes" id="UP000177791">
    <property type="component" value="Unassembled WGS sequence"/>
</dbReference>
<comment type="caution">
    <text evidence="2">The sequence shown here is derived from an EMBL/GenBank/DDBJ whole genome shotgun (WGS) entry which is preliminary data.</text>
</comment>
<evidence type="ECO:0000256" key="1">
    <source>
        <dbReference type="SAM" id="Phobius"/>
    </source>
</evidence>